<dbReference type="GO" id="GO:0016491">
    <property type="term" value="F:oxidoreductase activity"/>
    <property type="evidence" value="ECO:0007669"/>
    <property type="project" value="InterPro"/>
</dbReference>
<keyword evidence="10 14" id="KW-0472">Membrane</keyword>
<dbReference type="PANTHER" id="PTHR22888">
    <property type="entry name" value="CYTOCHROME C OXIDASE, SUBUNIT II"/>
    <property type="match status" value="1"/>
</dbReference>
<feature type="transmembrane region" description="Helical" evidence="14">
    <location>
        <begin position="57"/>
        <end position="79"/>
    </location>
</feature>
<evidence type="ECO:0000256" key="9">
    <source>
        <dbReference type="ARBA" id="ARBA00023008"/>
    </source>
</evidence>
<comment type="subcellular location">
    <subcellularLocation>
        <location evidence="1">Membrane</location>
        <topology evidence="1">Multi-pass membrane protein</topology>
    </subcellularLocation>
</comment>
<dbReference type="GO" id="GO:0016020">
    <property type="term" value="C:membrane"/>
    <property type="evidence" value="ECO:0007669"/>
    <property type="project" value="UniProtKB-SubCell"/>
</dbReference>
<dbReference type="GO" id="GO:0004129">
    <property type="term" value="F:cytochrome-c oxidase activity"/>
    <property type="evidence" value="ECO:0007669"/>
    <property type="project" value="UniProtKB-EC"/>
</dbReference>
<feature type="domain" description="Cytochrome oxidase subunit II copper A binding" evidence="15">
    <location>
        <begin position="91"/>
        <end position="202"/>
    </location>
</feature>
<evidence type="ECO:0000256" key="8">
    <source>
        <dbReference type="ARBA" id="ARBA00022989"/>
    </source>
</evidence>
<keyword evidence="3" id="KW-0813">Transport</keyword>
<dbReference type="GO" id="GO:0042773">
    <property type="term" value="P:ATP synthesis coupled electron transport"/>
    <property type="evidence" value="ECO:0007669"/>
    <property type="project" value="TreeGrafter"/>
</dbReference>
<dbReference type="Proteomes" id="UP000538670">
    <property type="component" value="Unassembled WGS sequence"/>
</dbReference>
<dbReference type="RefSeq" id="WP_240455876.1">
    <property type="nucleotide sequence ID" value="NZ_JACIDH010000019.1"/>
</dbReference>
<evidence type="ECO:0000256" key="1">
    <source>
        <dbReference type="ARBA" id="ARBA00004141"/>
    </source>
</evidence>
<dbReference type="GO" id="GO:0005507">
    <property type="term" value="F:copper ion binding"/>
    <property type="evidence" value="ECO:0007669"/>
    <property type="project" value="InterPro"/>
</dbReference>
<comment type="catalytic activity">
    <reaction evidence="13">
        <text>4 Fe(II)-[cytochrome c] + O2 + 8 H(+)(in) = 4 Fe(III)-[cytochrome c] + 2 H2O + 4 H(+)(out)</text>
        <dbReference type="Rhea" id="RHEA:11436"/>
        <dbReference type="Rhea" id="RHEA-COMP:10350"/>
        <dbReference type="Rhea" id="RHEA-COMP:14399"/>
        <dbReference type="ChEBI" id="CHEBI:15377"/>
        <dbReference type="ChEBI" id="CHEBI:15378"/>
        <dbReference type="ChEBI" id="CHEBI:15379"/>
        <dbReference type="ChEBI" id="CHEBI:29033"/>
        <dbReference type="ChEBI" id="CHEBI:29034"/>
        <dbReference type="EC" id="7.1.1.9"/>
    </reaction>
</comment>
<evidence type="ECO:0000256" key="5">
    <source>
        <dbReference type="ARBA" id="ARBA00022692"/>
    </source>
</evidence>
<dbReference type="PANTHER" id="PTHR22888:SF9">
    <property type="entry name" value="CYTOCHROME C OXIDASE SUBUNIT 2"/>
    <property type="match status" value="1"/>
</dbReference>
<keyword evidence="7" id="KW-0249">Electron transport</keyword>
<evidence type="ECO:0000256" key="7">
    <source>
        <dbReference type="ARBA" id="ARBA00022982"/>
    </source>
</evidence>
<dbReference type="InterPro" id="IPR045187">
    <property type="entry name" value="CcO_II"/>
</dbReference>
<protein>
    <recommendedName>
        <fullName evidence="12">Cytochrome aa3 subunit 2</fullName>
    </recommendedName>
</protein>
<feature type="transmembrane region" description="Helical" evidence="14">
    <location>
        <begin position="16"/>
        <end position="36"/>
    </location>
</feature>
<proteinExistence type="inferred from homology"/>
<dbReference type="Pfam" id="PF00116">
    <property type="entry name" value="COX2"/>
    <property type="match status" value="1"/>
</dbReference>
<dbReference type="InterPro" id="IPR008972">
    <property type="entry name" value="Cupredoxin"/>
</dbReference>
<evidence type="ECO:0000256" key="14">
    <source>
        <dbReference type="SAM" id="Phobius"/>
    </source>
</evidence>
<keyword evidence="6" id="KW-0479">Metal-binding</keyword>
<reference evidence="16 17" key="1">
    <citation type="submission" date="2020-08" db="EMBL/GenBank/DDBJ databases">
        <title>Genomic Encyclopedia of Type Strains, Phase IV (KMG-IV): sequencing the most valuable type-strain genomes for metagenomic binning, comparative biology and taxonomic classification.</title>
        <authorList>
            <person name="Goeker M."/>
        </authorList>
    </citation>
    <scope>NUCLEOTIDE SEQUENCE [LARGE SCALE GENOMIC DNA]</scope>
    <source>
        <strain evidence="16 17">DSM 19512</strain>
    </source>
</reference>
<sequence>MSTIDPAGPHARSVATMWWVMLGGSAVLAGLVFVLLALAFRRRDRGRGGERTASGRLWIGGLGLAMPVVVLLALVGYALTVGIGTLPTPDPRAVEVRVNARQYAWDMVHPGGIRTQNVLHIPAGRPADLVITSSDVIHSFWIPRLAGKMDAIPGHTNRLRIVADTPGTYRGECAEYCGVGHKDHNFTVVAHDAAGWTAFTEGAR</sequence>
<dbReference type="AlphaFoldDB" id="A0A7W6F4B2"/>
<evidence type="ECO:0000256" key="12">
    <source>
        <dbReference type="ARBA" id="ARBA00031399"/>
    </source>
</evidence>
<evidence type="ECO:0000259" key="15">
    <source>
        <dbReference type="PROSITE" id="PS50857"/>
    </source>
</evidence>
<dbReference type="InterPro" id="IPR036257">
    <property type="entry name" value="Cyt_c_oxidase_su2_TM_sf"/>
</dbReference>
<keyword evidence="8 14" id="KW-1133">Transmembrane helix</keyword>
<keyword evidence="4" id="KW-0679">Respiratory chain</keyword>
<evidence type="ECO:0000256" key="4">
    <source>
        <dbReference type="ARBA" id="ARBA00022660"/>
    </source>
</evidence>
<comment type="similarity">
    <text evidence="2">Belongs to the cytochrome c oxidase subunit 2 family.</text>
</comment>
<dbReference type="InterPro" id="IPR002429">
    <property type="entry name" value="CcO_II-like_C"/>
</dbReference>
<organism evidence="16 17">
    <name type="scientific">Sphingomonas pseudosanguinis</name>
    <dbReference type="NCBI Taxonomy" id="413712"/>
    <lineage>
        <taxon>Bacteria</taxon>
        <taxon>Pseudomonadati</taxon>
        <taxon>Pseudomonadota</taxon>
        <taxon>Alphaproteobacteria</taxon>
        <taxon>Sphingomonadales</taxon>
        <taxon>Sphingomonadaceae</taxon>
        <taxon>Sphingomonas</taxon>
    </lineage>
</organism>
<comment type="caution">
    <text evidence="16">The sequence shown here is derived from an EMBL/GenBank/DDBJ whole genome shotgun (WGS) entry which is preliminary data.</text>
</comment>
<comment type="function">
    <text evidence="11">Subunits I and II form the functional core of the enzyme complex. Electrons originating in cytochrome c are transferred via heme a and Cu(A) to the binuclear center formed by heme a3 and Cu(B).</text>
</comment>
<evidence type="ECO:0000256" key="11">
    <source>
        <dbReference type="ARBA" id="ARBA00024688"/>
    </source>
</evidence>
<evidence type="ECO:0000256" key="13">
    <source>
        <dbReference type="ARBA" id="ARBA00047816"/>
    </source>
</evidence>
<dbReference type="SUPFAM" id="SSF49503">
    <property type="entry name" value="Cupredoxins"/>
    <property type="match status" value="1"/>
</dbReference>
<dbReference type="Gene3D" id="1.10.287.90">
    <property type="match status" value="1"/>
</dbReference>
<gene>
    <name evidence="16" type="ORF">GGR48_003142</name>
</gene>
<keyword evidence="9" id="KW-0186">Copper</keyword>
<keyword evidence="5 14" id="KW-0812">Transmembrane</keyword>
<evidence type="ECO:0000313" key="16">
    <source>
        <dbReference type="EMBL" id="MBB3880693.1"/>
    </source>
</evidence>
<dbReference type="Gene3D" id="2.60.40.420">
    <property type="entry name" value="Cupredoxins - blue copper proteins"/>
    <property type="match status" value="1"/>
</dbReference>
<evidence type="ECO:0000256" key="6">
    <source>
        <dbReference type="ARBA" id="ARBA00022723"/>
    </source>
</evidence>
<dbReference type="PRINTS" id="PR01166">
    <property type="entry name" value="CYCOXIDASEII"/>
</dbReference>
<dbReference type="PROSITE" id="PS50857">
    <property type="entry name" value="COX2_CUA"/>
    <property type="match status" value="1"/>
</dbReference>
<keyword evidence="17" id="KW-1185">Reference proteome</keyword>
<dbReference type="InterPro" id="IPR014222">
    <property type="entry name" value="Cyt_c_oxidase_su2"/>
</dbReference>
<accession>A0A7W6F4B2</accession>
<evidence type="ECO:0000256" key="2">
    <source>
        <dbReference type="ARBA" id="ARBA00007866"/>
    </source>
</evidence>
<evidence type="ECO:0000256" key="10">
    <source>
        <dbReference type="ARBA" id="ARBA00023136"/>
    </source>
</evidence>
<name>A0A7W6F4B2_9SPHN</name>
<dbReference type="EMBL" id="JACIDH010000019">
    <property type="protein sequence ID" value="MBB3880693.1"/>
    <property type="molecule type" value="Genomic_DNA"/>
</dbReference>
<evidence type="ECO:0000256" key="3">
    <source>
        <dbReference type="ARBA" id="ARBA00022448"/>
    </source>
</evidence>
<dbReference type="NCBIfam" id="TIGR02866">
    <property type="entry name" value="CoxB"/>
    <property type="match status" value="1"/>
</dbReference>
<evidence type="ECO:0000313" key="17">
    <source>
        <dbReference type="Proteomes" id="UP000538670"/>
    </source>
</evidence>